<dbReference type="AlphaFoldDB" id="A0A6V7XZS4"/>
<evidence type="ECO:0000313" key="1">
    <source>
        <dbReference type="EMBL" id="CAD2204751.1"/>
    </source>
</evidence>
<comment type="caution">
    <text evidence="1">The sequence shown here is derived from an EMBL/GenBank/DDBJ whole genome shotgun (WGS) entry which is preliminary data.</text>
</comment>
<dbReference type="EMBL" id="CAJEWN010002662">
    <property type="protein sequence ID" value="CAD2204751.1"/>
    <property type="molecule type" value="Genomic_DNA"/>
</dbReference>
<reference evidence="1 2" key="1">
    <citation type="submission" date="2020-08" db="EMBL/GenBank/DDBJ databases">
        <authorList>
            <person name="Koutsovoulos G."/>
            <person name="Danchin GJ E."/>
        </authorList>
    </citation>
    <scope>NUCLEOTIDE SEQUENCE [LARGE SCALE GENOMIC DNA]</scope>
</reference>
<name>A0A6V7XZS4_MELEN</name>
<organism evidence="1 2">
    <name type="scientific">Meloidogyne enterolobii</name>
    <name type="common">Root-knot nematode worm</name>
    <name type="synonym">Meloidogyne mayaguensis</name>
    <dbReference type="NCBI Taxonomy" id="390850"/>
    <lineage>
        <taxon>Eukaryota</taxon>
        <taxon>Metazoa</taxon>
        <taxon>Ecdysozoa</taxon>
        <taxon>Nematoda</taxon>
        <taxon>Chromadorea</taxon>
        <taxon>Rhabditida</taxon>
        <taxon>Tylenchina</taxon>
        <taxon>Tylenchomorpha</taxon>
        <taxon>Tylenchoidea</taxon>
        <taxon>Meloidogynidae</taxon>
        <taxon>Meloidogyninae</taxon>
        <taxon>Meloidogyne</taxon>
    </lineage>
</organism>
<protein>
    <submittedName>
        <fullName evidence="1">Uncharacterized protein</fullName>
    </submittedName>
</protein>
<sequence length="109" mass="12364">MSVRRDGSYSALCNKLNREPTQKYSNLDYLQINALDFKLRRFNGTKSVKIVIPVDSFPGASLKLLLCIDNALVVKHVYKEKGGICGQKKYDEYVCFSYGKCGGIFEQQQ</sequence>
<proteinExistence type="predicted"/>
<accession>A0A6V7XZS4</accession>
<gene>
    <name evidence="1" type="ORF">MENT_LOCUS58510</name>
</gene>
<evidence type="ECO:0000313" key="2">
    <source>
        <dbReference type="Proteomes" id="UP000580250"/>
    </source>
</evidence>
<dbReference type="Proteomes" id="UP000580250">
    <property type="component" value="Unassembled WGS sequence"/>
</dbReference>